<proteinExistence type="predicted"/>
<reference evidence="3 4" key="1">
    <citation type="journal article" date="2023" name="Int. J. Syst. Evol. Microbiol.">
        <title>Ligilactobacillus ubinensis sp. nov., a novel species isolated from the wild ferment of a durian fruit (Durio zibethinus).</title>
        <authorList>
            <person name="Heng Y.C."/>
            <person name="Menon N."/>
            <person name="Chen B."/>
            <person name="Loo B.Z.L."/>
            <person name="Wong G.W.J."/>
            <person name="Lim A.C.H."/>
            <person name="Silvaraju S."/>
            <person name="Kittelmann S."/>
        </authorList>
    </citation>
    <scope>NUCLEOTIDE SEQUENCE [LARGE SCALE GENOMIC DNA]</scope>
    <source>
        <strain evidence="3 4">WILCCON 0076</strain>
    </source>
</reference>
<evidence type="ECO:0000256" key="1">
    <source>
        <dbReference type="SAM" id="Phobius"/>
    </source>
</evidence>
<name>A0A9X2JPM6_9LACO</name>
<organism evidence="3 4">
    <name type="scientific">Ligilactobacillus ubinensis</name>
    <dbReference type="NCBI Taxonomy" id="2876789"/>
    <lineage>
        <taxon>Bacteria</taxon>
        <taxon>Bacillati</taxon>
        <taxon>Bacillota</taxon>
        <taxon>Bacilli</taxon>
        <taxon>Lactobacillales</taxon>
        <taxon>Lactobacillaceae</taxon>
        <taxon>Ligilactobacillus</taxon>
    </lineage>
</organism>
<evidence type="ECO:0000313" key="4">
    <source>
        <dbReference type="Proteomes" id="UP001139006"/>
    </source>
</evidence>
<feature type="transmembrane region" description="Helical" evidence="1">
    <location>
        <begin position="21"/>
        <end position="42"/>
    </location>
</feature>
<accession>A0A9X2JPM6</accession>
<keyword evidence="1" id="KW-0812">Transmembrane</keyword>
<protein>
    <submittedName>
        <fullName evidence="3">PH domain-containing protein</fullName>
    </submittedName>
</protein>
<keyword evidence="1" id="KW-0472">Membrane</keyword>
<dbReference type="PANTHER" id="PTHR34473:SF2">
    <property type="entry name" value="UPF0699 TRANSMEMBRANE PROTEIN YDBT"/>
    <property type="match status" value="1"/>
</dbReference>
<gene>
    <name evidence="3" type="ORF">LB941_11575</name>
</gene>
<dbReference type="RefSeq" id="WP_253362129.1">
    <property type="nucleotide sequence ID" value="NZ_JAIULA010000032.1"/>
</dbReference>
<sequence>MKRDDYPLLAKSLPSRIKAIWLVDEILGFIVLTTIILVAWILSTYFFHLSWLNLIGIILLGLVLIALILGVLLIPYRFKFSRYEINETEIAIQKGFIFRETTFVPIVRIQHVEIEQGPLLRWQKLAALKIHTAATTHELAGLRLTEANDLRQKIINLLRVVNEDV</sequence>
<evidence type="ECO:0000313" key="3">
    <source>
        <dbReference type="EMBL" id="MCP0887971.1"/>
    </source>
</evidence>
<dbReference type="EMBL" id="JAIULA010000032">
    <property type="protein sequence ID" value="MCP0887971.1"/>
    <property type="molecule type" value="Genomic_DNA"/>
</dbReference>
<feature type="transmembrane region" description="Helical" evidence="1">
    <location>
        <begin position="54"/>
        <end position="74"/>
    </location>
</feature>
<dbReference type="Proteomes" id="UP001139006">
    <property type="component" value="Unassembled WGS sequence"/>
</dbReference>
<comment type="caution">
    <text evidence="3">The sequence shown here is derived from an EMBL/GenBank/DDBJ whole genome shotgun (WGS) entry which is preliminary data.</text>
</comment>
<keyword evidence="1" id="KW-1133">Transmembrane helix</keyword>
<dbReference type="InterPro" id="IPR005182">
    <property type="entry name" value="YdbS-like_PH"/>
</dbReference>
<dbReference type="Pfam" id="PF03703">
    <property type="entry name" value="bPH_2"/>
    <property type="match status" value="1"/>
</dbReference>
<dbReference type="AlphaFoldDB" id="A0A9X2JPM6"/>
<keyword evidence="4" id="KW-1185">Reference proteome</keyword>
<evidence type="ECO:0000259" key="2">
    <source>
        <dbReference type="Pfam" id="PF03703"/>
    </source>
</evidence>
<dbReference type="PANTHER" id="PTHR34473">
    <property type="entry name" value="UPF0699 TRANSMEMBRANE PROTEIN YDBS"/>
    <property type="match status" value="1"/>
</dbReference>
<feature type="domain" description="YdbS-like PH" evidence="2">
    <location>
        <begin position="80"/>
        <end position="154"/>
    </location>
</feature>